<dbReference type="Gene3D" id="1.25.40.10">
    <property type="entry name" value="Tetratricopeptide repeat domain"/>
    <property type="match status" value="1"/>
</dbReference>
<dbReference type="SUPFAM" id="SSF52540">
    <property type="entry name" value="P-loop containing nucleoside triphosphate hydrolases"/>
    <property type="match status" value="1"/>
</dbReference>
<dbReference type="RefSeq" id="WP_350277575.1">
    <property type="nucleotide sequence ID" value="NZ_CP158165.1"/>
</dbReference>
<dbReference type="CDD" id="cd00093">
    <property type="entry name" value="HTH_XRE"/>
    <property type="match status" value="1"/>
</dbReference>
<dbReference type="PANTHER" id="PTHR47691:SF3">
    <property type="entry name" value="HTH-TYPE TRANSCRIPTIONAL REGULATOR RV0890C-RELATED"/>
    <property type="match status" value="1"/>
</dbReference>
<name>A0AAU7TDA5_9ACTN</name>
<dbReference type="SUPFAM" id="SSF48452">
    <property type="entry name" value="TPR-like"/>
    <property type="match status" value="1"/>
</dbReference>
<dbReference type="PANTHER" id="PTHR47691">
    <property type="entry name" value="REGULATOR-RELATED"/>
    <property type="match status" value="1"/>
</dbReference>
<accession>A0AAU7TDA5</accession>
<dbReference type="InterPro" id="IPR027417">
    <property type="entry name" value="P-loop_NTPase"/>
</dbReference>
<proteinExistence type="predicted"/>
<organism evidence="2">
    <name type="scientific">Kribbella sp. HUAS MG21</name>
    <dbReference type="NCBI Taxonomy" id="3160966"/>
    <lineage>
        <taxon>Bacteria</taxon>
        <taxon>Bacillati</taxon>
        <taxon>Actinomycetota</taxon>
        <taxon>Actinomycetes</taxon>
        <taxon>Propionibacteriales</taxon>
        <taxon>Kribbellaceae</taxon>
        <taxon>Kribbella</taxon>
    </lineage>
</organism>
<dbReference type="SUPFAM" id="SSF47413">
    <property type="entry name" value="lambda repressor-like DNA-binding domains"/>
    <property type="match status" value="1"/>
</dbReference>
<dbReference type="GO" id="GO:0003677">
    <property type="term" value="F:DNA binding"/>
    <property type="evidence" value="ECO:0007669"/>
    <property type="project" value="InterPro"/>
</dbReference>
<dbReference type="SMART" id="SM00530">
    <property type="entry name" value="HTH_XRE"/>
    <property type="match status" value="1"/>
</dbReference>
<dbReference type="Gene3D" id="1.10.260.40">
    <property type="entry name" value="lambda repressor-like DNA-binding domains"/>
    <property type="match status" value="1"/>
</dbReference>
<dbReference type="InterPro" id="IPR010982">
    <property type="entry name" value="Lambda_DNA-bd_dom_sf"/>
</dbReference>
<dbReference type="Gene3D" id="3.40.50.300">
    <property type="entry name" value="P-loop containing nucleotide triphosphate hydrolases"/>
    <property type="match status" value="1"/>
</dbReference>
<evidence type="ECO:0000313" key="2">
    <source>
        <dbReference type="EMBL" id="XBV24757.1"/>
    </source>
</evidence>
<dbReference type="InterPro" id="IPR011990">
    <property type="entry name" value="TPR-like_helical_dom_sf"/>
</dbReference>
<dbReference type="PROSITE" id="PS50943">
    <property type="entry name" value="HTH_CROC1"/>
    <property type="match status" value="1"/>
</dbReference>
<feature type="domain" description="HTH cro/C1-type" evidence="1">
    <location>
        <begin position="18"/>
        <end position="74"/>
    </location>
</feature>
<evidence type="ECO:0000259" key="1">
    <source>
        <dbReference type="PROSITE" id="PS50943"/>
    </source>
</evidence>
<dbReference type="Pfam" id="PF13560">
    <property type="entry name" value="HTH_31"/>
    <property type="match status" value="1"/>
</dbReference>
<dbReference type="AlphaFoldDB" id="A0AAU7TDA5"/>
<sequence>MSDAEGRADGRRGFAELLLDLRVQAGLSQEELADRAGLSVRSIREMEAGRVARPRKDSVRLLASALGLQDGDTVAFLAAAGHGSARPVVRPAAPATPVVSVADAAPTGLRWRGTRPIPDGLVGREQELLELEALLRQNRLVTLVGPGGVGKTELALAAADRFSSADTTVVVVDLTTVQRDAAVPSAILDAFGTAPGTSDLDDVLSGRRPGDLVIVEDNAEHVLDGVATVANRMVRSFPGIGVLVTSRIPLGLPDEVVRRVQVLGVPANDEDFDGIAASPAVEMFCRRVARVRPDFELTPQNASIVARLCRRLDGLPLALELAAARAGSLSVETILAALDDRFRLLSGPRRFGAPHQRTLADTIAWSVDALSDPARQLLYRASVLGSPFTLDAVAGVCTGPPIDEIDVPMLLAELVEKSLLQPVHEFEQLYGARYKLLETIREHAYAGLASQGDLTEFRDRAVEWCSTYVSGLEGAWSSPDRDRRYRAAHANSALFEVALARAAELGEWETAARIVLGFRVAWQYQASVAESGIRWATLCAENVSDKETSGRLLAIAGRLSSLTGDIHGARRHYGEARTLIPGETEMGLVARGGWVSSGSHLLDTQSLAEIPALVDDARKHGDLQRSATVQAICGLALLRWGRLVEAKELLLAWEAALVNPGVYPDEIAYMALSRVDLELGNLSGARHWALLARDSQASDDPERTKVAGCLAMVEYHDGRYDEARALLDQADADIRGHRGYFDYLVMLYRSRLARAAGEVEQARLAIRDALNRLLLEGRVVYLLEVLPEAVAVLHALGRSEAGDAVCGELLAWQRSMDPPMLPTAWAVLQESCDSATVADGWPEPDAAAAVQRLAHDVLAALS</sequence>
<dbReference type="EMBL" id="CP158165">
    <property type="protein sequence ID" value="XBV24757.1"/>
    <property type="molecule type" value="Genomic_DNA"/>
</dbReference>
<dbReference type="InterPro" id="IPR001387">
    <property type="entry name" value="Cro/C1-type_HTH"/>
</dbReference>
<reference evidence="2" key="1">
    <citation type="submission" date="2024-06" db="EMBL/GenBank/DDBJ databases">
        <title>Kribbella sp. strain HUAS MG21 genome sequences.</title>
        <authorList>
            <person name="Mo P."/>
        </authorList>
    </citation>
    <scope>NUCLEOTIDE SEQUENCE</scope>
    <source>
        <strain evidence="2">HUAS MG21</strain>
    </source>
</reference>
<gene>
    <name evidence="2" type="ORF">ABN611_40205</name>
</gene>
<protein>
    <submittedName>
        <fullName evidence="2">Helix-turn-helix domain-containing protein</fullName>
    </submittedName>
</protein>